<evidence type="ECO:0000313" key="7">
    <source>
        <dbReference type="EMBL" id="KAF5262792.1"/>
    </source>
</evidence>
<dbReference type="InterPro" id="IPR050364">
    <property type="entry name" value="Cytochrome_P450_fung"/>
</dbReference>
<evidence type="ECO:0000313" key="8">
    <source>
        <dbReference type="Proteomes" id="UP000558688"/>
    </source>
</evidence>
<evidence type="ECO:0008006" key="9">
    <source>
        <dbReference type="Google" id="ProtNLM"/>
    </source>
</evidence>
<keyword evidence="2 5" id="KW-0479">Metal-binding</keyword>
<dbReference type="GO" id="GO:0005506">
    <property type="term" value="F:iron ion binding"/>
    <property type="evidence" value="ECO:0007669"/>
    <property type="project" value="InterPro"/>
</dbReference>
<dbReference type="InterPro" id="IPR036396">
    <property type="entry name" value="Cyt_P450_sf"/>
</dbReference>
<protein>
    <recommendedName>
        <fullName evidence="9">Cytochrome P450</fullName>
    </recommendedName>
</protein>
<evidence type="ECO:0000256" key="5">
    <source>
        <dbReference type="PIRSR" id="PIRSR602401-1"/>
    </source>
</evidence>
<dbReference type="InterPro" id="IPR002401">
    <property type="entry name" value="Cyt_P450_E_grp-I"/>
</dbReference>
<dbReference type="GO" id="GO:0020037">
    <property type="term" value="F:heme binding"/>
    <property type="evidence" value="ECO:0007669"/>
    <property type="project" value="InterPro"/>
</dbReference>
<reference evidence="7" key="1">
    <citation type="submission" date="2020-02" db="EMBL/GenBank/DDBJ databases">
        <title>Identification and distribution of gene clusters putatively required for synthesis of sphingolipid metabolism inhibitors in phylogenetically diverse species of the filamentous fungus Fusarium.</title>
        <authorList>
            <person name="Kim H.-S."/>
            <person name="Busman M."/>
            <person name="Brown D.W."/>
            <person name="Divon H."/>
            <person name="Uhlig S."/>
            <person name="Proctor R.H."/>
        </authorList>
    </citation>
    <scope>NUCLEOTIDE SEQUENCE [LARGE SCALE GENOMIC DNA]</scope>
    <source>
        <strain evidence="7">NRRL 39464</strain>
    </source>
</reference>
<evidence type="ECO:0000256" key="6">
    <source>
        <dbReference type="RuleBase" id="RU000461"/>
    </source>
</evidence>
<proteinExistence type="inferred from homology"/>
<keyword evidence="5 6" id="KW-0349">Heme</keyword>
<dbReference type="SUPFAM" id="SSF48264">
    <property type="entry name" value="Cytochrome P450"/>
    <property type="match status" value="1"/>
</dbReference>
<dbReference type="Gene3D" id="1.10.630.10">
    <property type="entry name" value="Cytochrome P450"/>
    <property type="match status" value="1"/>
</dbReference>
<dbReference type="EMBL" id="JAAFOW010001017">
    <property type="protein sequence ID" value="KAF5262792.1"/>
    <property type="molecule type" value="Genomic_DNA"/>
</dbReference>
<dbReference type="GO" id="GO:0016705">
    <property type="term" value="F:oxidoreductase activity, acting on paired donors, with incorporation or reduction of molecular oxygen"/>
    <property type="evidence" value="ECO:0007669"/>
    <property type="project" value="InterPro"/>
</dbReference>
<dbReference type="PROSITE" id="PS00086">
    <property type="entry name" value="CYTOCHROME_P450"/>
    <property type="match status" value="1"/>
</dbReference>
<keyword evidence="6" id="KW-0503">Monooxygenase</keyword>
<dbReference type="InterPro" id="IPR001128">
    <property type="entry name" value="Cyt_P450"/>
</dbReference>
<feature type="binding site" description="axial binding residue" evidence="5">
    <location>
        <position position="453"/>
    </location>
    <ligand>
        <name>heme</name>
        <dbReference type="ChEBI" id="CHEBI:30413"/>
    </ligand>
    <ligandPart>
        <name>Fe</name>
        <dbReference type="ChEBI" id="CHEBI:18248"/>
    </ligandPart>
</feature>
<dbReference type="PANTHER" id="PTHR46300:SF12">
    <property type="entry name" value="P450, PUTATIVE (EUROFUNG)-RELATED"/>
    <property type="match status" value="1"/>
</dbReference>
<dbReference type="CDD" id="cd11065">
    <property type="entry name" value="CYP64-like"/>
    <property type="match status" value="1"/>
</dbReference>
<keyword evidence="3 6" id="KW-0560">Oxidoreductase</keyword>
<dbReference type="InterPro" id="IPR017972">
    <property type="entry name" value="Cyt_P450_CS"/>
</dbReference>
<dbReference type="PANTHER" id="PTHR46300">
    <property type="entry name" value="P450, PUTATIVE (EUROFUNG)-RELATED-RELATED"/>
    <property type="match status" value="1"/>
</dbReference>
<comment type="cofactor">
    <cofactor evidence="5">
        <name>heme</name>
        <dbReference type="ChEBI" id="CHEBI:30413"/>
    </cofactor>
</comment>
<evidence type="ECO:0000256" key="4">
    <source>
        <dbReference type="ARBA" id="ARBA00023004"/>
    </source>
</evidence>
<dbReference type="GO" id="GO:0004497">
    <property type="term" value="F:monooxygenase activity"/>
    <property type="evidence" value="ECO:0007669"/>
    <property type="project" value="UniProtKB-KW"/>
</dbReference>
<name>A0A8H5EK48_FUSOX</name>
<organism evidence="7 8">
    <name type="scientific">Fusarium oxysporum</name>
    <name type="common">Fusarium vascular wilt</name>
    <dbReference type="NCBI Taxonomy" id="5507"/>
    <lineage>
        <taxon>Eukaryota</taxon>
        <taxon>Fungi</taxon>
        <taxon>Dikarya</taxon>
        <taxon>Ascomycota</taxon>
        <taxon>Pezizomycotina</taxon>
        <taxon>Sordariomycetes</taxon>
        <taxon>Hypocreomycetidae</taxon>
        <taxon>Hypocreales</taxon>
        <taxon>Nectriaceae</taxon>
        <taxon>Fusarium</taxon>
        <taxon>Fusarium oxysporum species complex</taxon>
    </lineage>
</organism>
<comment type="similarity">
    <text evidence="1 6">Belongs to the cytochrome P450 family.</text>
</comment>
<evidence type="ECO:0000256" key="3">
    <source>
        <dbReference type="ARBA" id="ARBA00023002"/>
    </source>
</evidence>
<accession>A0A8H5EK48</accession>
<evidence type="ECO:0000256" key="2">
    <source>
        <dbReference type="ARBA" id="ARBA00022723"/>
    </source>
</evidence>
<dbReference type="PRINTS" id="PR00463">
    <property type="entry name" value="EP450I"/>
</dbReference>
<comment type="caution">
    <text evidence="7">The sequence shown here is derived from an EMBL/GenBank/DDBJ whole genome shotgun (WGS) entry which is preliminary data.</text>
</comment>
<sequence>MSQSSVLDRLSSQLLLKLSDLQHQPVPVTLGLIVLGLVAHVFYQSWTWHRTYKLPRTIPGRPVLGNIFQVPYPSGMWLKSLAEKHGEMFSLKLGSKTWVFLNSSRVVEDLLEKRSAIYSSRMRFPMAQELMSGNNRFLLMPYGDRWRGIRKIMHQVLNSRQADKFQVYQDIESRRLLHAYLRHPDKWYLANQQFANSVILSVVLGRTSDMNDPTLAELLATTQVFLRNIKPGANLVDMFHWLARLPKWMQWWRPYGLALFERSKAVYFRELDLLKKKMEDGTAEPCFAIDYMQAKGEINTNDLETIFVFGTLMEAGSDTSRVAISQGIAAAAIYGDWVKRAREELDAVCGDAERLPELSDRDQLPYLSAVTKEILRWRPFIQSGTGRELIQDDEYEGYKFPAGTVFTWNPWAIALNPNEYEDPLTFKPERFLNENLRSPLKGHWAFGAGRRACVGYNVGDTNVWIATARLIYCFDFEQVPDAPIDTFYTIWEAHDKPAFPVKIKCRSQKHAQLIENISWAVYLLTPAIA</sequence>
<dbReference type="Pfam" id="PF00067">
    <property type="entry name" value="p450"/>
    <property type="match status" value="1"/>
</dbReference>
<keyword evidence="4 5" id="KW-0408">Iron</keyword>
<evidence type="ECO:0000256" key="1">
    <source>
        <dbReference type="ARBA" id="ARBA00010617"/>
    </source>
</evidence>
<dbReference type="AlphaFoldDB" id="A0A8H5EK48"/>
<dbReference type="Proteomes" id="UP000558688">
    <property type="component" value="Unassembled WGS sequence"/>
</dbReference>
<gene>
    <name evidence="7" type="ORF">FOXYS1_6478</name>
</gene>